<gene>
    <name evidence="1" type="ORF">KIL84_021990</name>
</gene>
<dbReference type="AlphaFoldDB" id="A0A9D3XGC8"/>
<reference evidence="1" key="1">
    <citation type="submission" date="2021-09" db="EMBL/GenBank/DDBJ databases">
        <title>The genome of Mauremys mutica provides insights into the evolution of semi-aquatic lifestyle.</title>
        <authorList>
            <person name="Gong S."/>
            <person name="Gao Y."/>
        </authorList>
    </citation>
    <scope>NUCLEOTIDE SEQUENCE</scope>
    <source>
        <strain evidence="1">MM-2020</strain>
        <tissue evidence="1">Muscle</tissue>
    </source>
</reference>
<evidence type="ECO:0000313" key="2">
    <source>
        <dbReference type="Proteomes" id="UP000827986"/>
    </source>
</evidence>
<name>A0A9D3XGC8_9SAUR</name>
<dbReference type="EMBL" id="JAHDVG010000472">
    <property type="protein sequence ID" value="KAH1179407.1"/>
    <property type="molecule type" value="Genomic_DNA"/>
</dbReference>
<dbReference type="Proteomes" id="UP000827986">
    <property type="component" value="Unassembled WGS sequence"/>
</dbReference>
<accession>A0A9D3XGC8</accession>
<keyword evidence="2" id="KW-1185">Reference proteome</keyword>
<sequence>MVLVGRCPCLTPCRHSLLALEMRQARTSMLHGSFPYSASSPFTSQAASSLLNTASQLIAPGRKSKDSACRLPLPGAISWLAVFRGQGTRSGPAGIPSPMPQAS</sequence>
<proteinExistence type="predicted"/>
<comment type="caution">
    <text evidence="1">The sequence shown here is derived from an EMBL/GenBank/DDBJ whole genome shotgun (WGS) entry which is preliminary data.</text>
</comment>
<evidence type="ECO:0000313" key="1">
    <source>
        <dbReference type="EMBL" id="KAH1179407.1"/>
    </source>
</evidence>
<protein>
    <submittedName>
        <fullName evidence="1">Uncharacterized protein</fullName>
    </submittedName>
</protein>
<organism evidence="1 2">
    <name type="scientific">Mauremys mutica</name>
    <name type="common">yellowpond turtle</name>
    <dbReference type="NCBI Taxonomy" id="74926"/>
    <lineage>
        <taxon>Eukaryota</taxon>
        <taxon>Metazoa</taxon>
        <taxon>Chordata</taxon>
        <taxon>Craniata</taxon>
        <taxon>Vertebrata</taxon>
        <taxon>Euteleostomi</taxon>
        <taxon>Archelosauria</taxon>
        <taxon>Testudinata</taxon>
        <taxon>Testudines</taxon>
        <taxon>Cryptodira</taxon>
        <taxon>Durocryptodira</taxon>
        <taxon>Testudinoidea</taxon>
        <taxon>Geoemydidae</taxon>
        <taxon>Geoemydinae</taxon>
        <taxon>Mauremys</taxon>
    </lineage>
</organism>